<organism evidence="1 2">
    <name type="scientific">Deinococcus cellulosilyticus (strain DSM 18568 / NBRC 106333 / KACC 11606 / 5516J-15)</name>
    <dbReference type="NCBI Taxonomy" id="1223518"/>
    <lineage>
        <taxon>Bacteria</taxon>
        <taxon>Thermotogati</taxon>
        <taxon>Deinococcota</taxon>
        <taxon>Deinococci</taxon>
        <taxon>Deinococcales</taxon>
        <taxon>Deinococcaceae</taxon>
        <taxon>Deinococcus</taxon>
    </lineage>
</organism>
<dbReference type="RefSeq" id="WP_146887962.1">
    <property type="nucleotide sequence ID" value="NZ_BJXB01000023.1"/>
</dbReference>
<dbReference type="AlphaFoldDB" id="A0A511N761"/>
<gene>
    <name evidence="1" type="ORF">DC3_43190</name>
</gene>
<comment type="caution">
    <text evidence="1">The sequence shown here is derived from an EMBL/GenBank/DDBJ whole genome shotgun (WGS) entry which is preliminary data.</text>
</comment>
<sequence>MRRTDIAIPAVYSSWVAEVDQAKISRVGSVAPDPSAPPPPPPSCPKTFVVCPTHTLEIDLAATPSRLVDEYGGAPHLSHTFTALRSCTVRGMNYLLTRGIGKLLLMLVKAEDGVFIQDVHALPVTHSSVVAHTLFDAQDISPVGPTFIPFGTPVTLQPEHYFFVLMDAKAKELHPTALVGVQLAVKEKDMGGLPA</sequence>
<dbReference type="EMBL" id="BJXB01000023">
    <property type="protein sequence ID" value="GEM48684.1"/>
    <property type="molecule type" value="Genomic_DNA"/>
</dbReference>
<keyword evidence="2" id="KW-1185">Reference proteome</keyword>
<evidence type="ECO:0000313" key="1">
    <source>
        <dbReference type="EMBL" id="GEM48684.1"/>
    </source>
</evidence>
<reference evidence="1 2" key="1">
    <citation type="submission" date="2019-07" db="EMBL/GenBank/DDBJ databases">
        <title>Whole genome shotgun sequence of Deinococcus cellulosilyticus NBRC 106333.</title>
        <authorList>
            <person name="Hosoyama A."/>
            <person name="Uohara A."/>
            <person name="Ohji S."/>
            <person name="Ichikawa N."/>
        </authorList>
    </citation>
    <scope>NUCLEOTIDE SEQUENCE [LARGE SCALE GENOMIC DNA]</scope>
    <source>
        <strain evidence="1 2">NBRC 106333</strain>
    </source>
</reference>
<dbReference type="Proteomes" id="UP000321306">
    <property type="component" value="Unassembled WGS sequence"/>
</dbReference>
<accession>A0A511N761</accession>
<name>A0A511N761_DEIC1</name>
<protein>
    <submittedName>
        <fullName evidence="1">Uncharacterized protein</fullName>
    </submittedName>
</protein>
<evidence type="ECO:0000313" key="2">
    <source>
        <dbReference type="Proteomes" id="UP000321306"/>
    </source>
</evidence>
<proteinExistence type="predicted"/>